<dbReference type="EMBL" id="CP108164">
    <property type="protein sequence ID" value="WTQ79938.1"/>
    <property type="molecule type" value="Genomic_DNA"/>
</dbReference>
<protein>
    <submittedName>
        <fullName evidence="2">Uncharacterized protein</fullName>
    </submittedName>
</protein>
<evidence type="ECO:0000256" key="1">
    <source>
        <dbReference type="SAM" id="MobiDB-lite"/>
    </source>
</evidence>
<proteinExistence type="predicted"/>
<evidence type="ECO:0000313" key="3">
    <source>
        <dbReference type="Proteomes" id="UP001622557"/>
    </source>
</evidence>
<dbReference type="Proteomes" id="UP001622557">
    <property type="component" value="Chromosome"/>
</dbReference>
<keyword evidence="3" id="KW-1185">Reference proteome</keyword>
<name>A0ABZ1KH38_STRAH</name>
<sequence length="53" mass="5861">MTVPEENRPKTPTTDEVIESPADTRNEEQPGASGRSIREAMEEAGITPDDFEE</sequence>
<organism evidence="2 3">
    <name type="scientific">Streptomyces achromogenes</name>
    <dbReference type="NCBI Taxonomy" id="67255"/>
    <lineage>
        <taxon>Bacteria</taxon>
        <taxon>Bacillati</taxon>
        <taxon>Actinomycetota</taxon>
        <taxon>Actinomycetes</taxon>
        <taxon>Kitasatosporales</taxon>
        <taxon>Streptomycetaceae</taxon>
        <taxon>Streptomyces</taxon>
    </lineage>
</organism>
<gene>
    <name evidence="2" type="ORF">OG350_06280</name>
</gene>
<dbReference type="GeneID" id="97280013"/>
<evidence type="ECO:0000313" key="2">
    <source>
        <dbReference type="EMBL" id="WTQ79938.1"/>
    </source>
</evidence>
<reference evidence="2 3" key="1">
    <citation type="submission" date="2022-10" db="EMBL/GenBank/DDBJ databases">
        <title>The complete genomes of actinobacterial strains from the NBC collection.</title>
        <authorList>
            <person name="Joergensen T.S."/>
            <person name="Alvarez Arevalo M."/>
            <person name="Sterndorff E.B."/>
            <person name="Faurdal D."/>
            <person name="Vuksanovic O."/>
            <person name="Mourched A.-S."/>
            <person name="Charusanti P."/>
            <person name="Shaw S."/>
            <person name="Blin K."/>
            <person name="Weber T."/>
        </authorList>
    </citation>
    <scope>NUCLEOTIDE SEQUENCE [LARGE SCALE GENOMIC DNA]</scope>
    <source>
        <strain evidence="2 3">NBC_00156</strain>
    </source>
</reference>
<feature type="region of interest" description="Disordered" evidence="1">
    <location>
        <begin position="1"/>
        <end position="53"/>
    </location>
</feature>
<accession>A0ABZ1KH38</accession>
<dbReference type="RefSeq" id="WP_358587602.1">
    <property type="nucleotide sequence ID" value="NZ_CP108164.1"/>
</dbReference>